<dbReference type="Proteomes" id="UP000013097">
    <property type="component" value="Unassembled WGS sequence"/>
</dbReference>
<dbReference type="eggNOG" id="ENOG5030GDJ">
    <property type="taxonomic scope" value="Bacteria"/>
</dbReference>
<comment type="caution">
    <text evidence="1">The sequence shown here is derived from an EMBL/GenBank/DDBJ whole genome shotgun (WGS) entry which is preliminary data.</text>
</comment>
<dbReference type="EMBL" id="AGYT01000008">
    <property type="protein sequence ID" value="ENZ01876.1"/>
    <property type="molecule type" value="Genomic_DNA"/>
</dbReference>
<keyword evidence="2" id="KW-1185">Reference proteome</keyword>
<proteinExistence type="predicted"/>
<protein>
    <submittedName>
        <fullName evidence="1">Uncharacterized protein</fullName>
    </submittedName>
</protein>
<gene>
    <name evidence="1" type="ORF">HMPREF1092_01110</name>
</gene>
<reference evidence="1 2" key="1">
    <citation type="submission" date="2013-01" db="EMBL/GenBank/DDBJ databases">
        <title>The Genome Sequence of Clostridium colicanis 209318.</title>
        <authorList>
            <consortium name="The Broad Institute Genome Sequencing Platform"/>
            <person name="Earl A."/>
            <person name="Ward D."/>
            <person name="Feldgarden M."/>
            <person name="Gevers D."/>
            <person name="Courvalin P."/>
            <person name="Lambert T."/>
            <person name="Walker B."/>
            <person name="Young S.K."/>
            <person name="Zeng Q."/>
            <person name="Gargeya S."/>
            <person name="Fitzgerald M."/>
            <person name="Haas B."/>
            <person name="Abouelleil A."/>
            <person name="Alvarado L."/>
            <person name="Arachchi H.M."/>
            <person name="Berlin A.M."/>
            <person name="Chapman S.B."/>
            <person name="Dewar J."/>
            <person name="Goldberg J."/>
            <person name="Griggs A."/>
            <person name="Gujja S."/>
            <person name="Hansen M."/>
            <person name="Howarth C."/>
            <person name="Imamovic A."/>
            <person name="Larimer J."/>
            <person name="McCowan C."/>
            <person name="Murphy C."/>
            <person name="Neiman D."/>
            <person name="Pearson M."/>
            <person name="Priest M."/>
            <person name="Roberts A."/>
            <person name="Saif S."/>
            <person name="Shea T."/>
            <person name="Sisk P."/>
            <person name="Sykes S."/>
            <person name="Wortman J."/>
            <person name="Nusbaum C."/>
            <person name="Birren B."/>
        </authorList>
    </citation>
    <scope>NUCLEOTIDE SEQUENCE [LARGE SCALE GENOMIC DNA]</scope>
    <source>
        <strain evidence="1 2">209318</strain>
    </source>
</reference>
<accession>N9WFK6</accession>
<dbReference type="AlphaFoldDB" id="N9WFK6"/>
<evidence type="ECO:0000313" key="1">
    <source>
        <dbReference type="EMBL" id="ENZ01876.1"/>
    </source>
</evidence>
<name>N9WFK6_9CLOT</name>
<dbReference type="RefSeq" id="WP_002597612.1">
    <property type="nucleotide sequence ID" value="NZ_CAUWHC010000001.1"/>
</dbReference>
<dbReference type="HOGENOM" id="CLU_1913388_0_0_9"/>
<dbReference type="PATRIC" id="fig|999411.4.peg.1084"/>
<evidence type="ECO:0000313" key="2">
    <source>
        <dbReference type="Proteomes" id="UP000013097"/>
    </source>
</evidence>
<organism evidence="1 2">
    <name type="scientific">Clostridium thermobutyricum</name>
    <dbReference type="NCBI Taxonomy" id="29372"/>
    <lineage>
        <taxon>Bacteria</taxon>
        <taxon>Bacillati</taxon>
        <taxon>Bacillota</taxon>
        <taxon>Clostridia</taxon>
        <taxon>Eubacteriales</taxon>
        <taxon>Clostridiaceae</taxon>
        <taxon>Clostridium</taxon>
    </lineage>
</organism>
<sequence length="139" mass="16164">MENMKVFNKKIHWDGLNLSCVMERYLDTNNLALELYDEDGEFYECVTLDYRESLPKINNAIINNREHYEGILNVLTAASLVRVVGKIDVKMIMRDLVVVNSRAFVEIDEDTFQEFAKSSYNDLNEFLTKADEPSEVEEI</sequence>